<name>A0AAV1L3G7_9NEOP</name>
<dbReference type="AlphaFoldDB" id="A0AAV1L3G7"/>
<keyword evidence="3" id="KW-1185">Reference proteome</keyword>
<dbReference type="Proteomes" id="UP001314205">
    <property type="component" value="Unassembled WGS sequence"/>
</dbReference>
<feature type="chain" id="PRO_5043393333" evidence="1">
    <location>
        <begin position="21"/>
        <end position="117"/>
    </location>
</feature>
<proteinExistence type="predicted"/>
<dbReference type="EMBL" id="CAVLGL010000084">
    <property type="protein sequence ID" value="CAK1589503.1"/>
    <property type="molecule type" value="Genomic_DNA"/>
</dbReference>
<sequence length="117" mass="13441">MKIVIFIALLFVARASTSKAALKQISDKVVTHIKTLTDKAASTIHKLAEDIDFKKLEKLDFLHLFTKKLGKKHHEQEVFMIDPYQVDRLKYYFEHTHGLKKPVGPHGSPHLEYGPPH</sequence>
<protein>
    <submittedName>
        <fullName evidence="2">Uncharacterized protein</fullName>
    </submittedName>
</protein>
<feature type="signal peptide" evidence="1">
    <location>
        <begin position="1"/>
        <end position="20"/>
    </location>
</feature>
<keyword evidence="1" id="KW-0732">Signal</keyword>
<accession>A0AAV1L3G7</accession>
<evidence type="ECO:0000313" key="2">
    <source>
        <dbReference type="EMBL" id="CAK1589503.1"/>
    </source>
</evidence>
<evidence type="ECO:0000256" key="1">
    <source>
        <dbReference type="SAM" id="SignalP"/>
    </source>
</evidence>
<organism evidence="2 3">
    <name type="scientific">Parnassius mnemosyne</name>
    <name type="common">clouded apollo</name>
    <dbReference type="NCBI Taxonomy" id="213953"/>
    <lineage>
        <taxon>Eukaryota</taxon>
        <taxon>Metazoa</taxon>
        <taxon>Ecdysozoa</taxon>
        <taxon>Arthropoda</taxon>
        <taxon>Hexapoda</taxon>
        <taxon>Insecta</taxon>
        <taxon>Pterygota</taxon>
        <taxon>Neoptera</taxon>
        <taxon>Endopterygota</taxon>
        <taxon>Lepidoptera</taxon>
        <taxon>Glossata</taxon>
        <taxon>Ditrysia</taxon>
        <taxon>Papilionoidea</taxon>
        <taxon>Papilionidae</taxon>
        <taxon>Parnassiinae</taxon>
        <taxon>Parnassini</taxon>
        <taxon>Parnassius</taxon>
        <taxon>Driopa</taxon>
    </lineage>
</organism>
<gene>
    <name evidence="2" type="ORF">PARMNEM_LOCUS9990</name>
</gene>
<comment type="caution">
    <text evidence="2">The sequence shown here is derived from an EMBL/GenBank/DDBJ whole genome shotgun (WGS) entry which is preliminary data.</text>
</comment>
<evidence type="ECO:0000313" key="3">
    <source>
        <dbReference type="Proteomes" id="UP001314205"/>
    </source>
</evidence>
<reference evidence="2 3" key="1">
    <citation type="submission" date="2023-11" db="EMBL/GenBank/DDBJ databases">
        <authorList>
            <person name="Hedman E."/>
            <person name="Englund M."/>
            <person name="Stromberg M."/>
            <person name="Nyberg Akerstrom W."/>
            <person name="Nylinder S."/>
            <person name="Jareborg N."/>
            <person name="Kallberg Y."/>
            <person name="Kronander E."/>
        </authorList>
    </citation>
    <scope>NUCLEOTIDE SEQUENCE [LARGE SCALE GENOMIC DNA]</scope>
</reference>